<feature type="compositionally biased region" description="Pro residues" evidence="1">
    <location>
        <begin position="859"/>
        <end position="868"/>
    </location>
</feature>
<feature type="region of interest" description="Disordered" evidence="1">
    <location>
        <begin position="859"/>
        <end position="881"/>
    </location>
</feature>
<proteinExistence type="predicted"/>
<feature type="region of interest" description="Disordered" evidence="1">
    <location>
        <begin position="19"/>
        <end position="216"/>
    </location>
</feature>
<feature type="region of interest" description="Disordered" evidence="1">
    <location>
        <begin position="244"/>
        <end position="485"/>
    </location>
</feature>
<feature type="compositionally biased region" description="Basic and acidic residues" evidence="1">
    <location>
        <begin position="118"/>
        <end position="137"/>
    </location>
</feature>
<protein>
    <submittedName>
        <fullName evidence="2">Uncharacterized protein</fullName>
    </submittedName>
</protein>
<reference evidence="3" key="1">
    <citation type="journal article" date="2018" name="Nat. Microbiol.">
        <title>Leveraging single-cell genomics to expand the fungal tree of life.</title>
        <authorList>
            <person name="Ahrendt S.R."/>
            <person name="Quandt C.A."/>
            <person name="Ciobanu D."/>
            <person name="Clum A."/>
            <person name="Salamov A."/>
            <person name="Andreopoulos B."/>
            <person name="Cheng J.F."/>
            <person name="Woyke T."/>
            <person name="Pelin A."/>
            <person name="Henrissat B."/>
            <person name="Reynolds N.K."/>
            <person name="Benny G.L."/>
            <person name="Smith M.E."/>
            <person name="James T.Y."/>
            <person name="Grigoriev I.V."/>
        </authorList>
    </citation>
    <scope>NUCLEOTIDE SEQUENCE [LARGE SCALE GENOMIC DNA]</scope>
</reference>
<accession>A0A4P9WKL0</accession>
<dbReference type="EMBL" id="KZ994544">
    <property type="protein sequence ID" value="RKO92665.1"/>
    <property type="molecule type" value="Genomic_DNA"/>
</dbReference>
<evidence type="ECO:0000313" key="3">
    <source>
        <dbReference type="Proteomes" id="UP000269721"/>
    </source>
</evidence>
<feature type="region of interest" description="Disordered" evidence="1">
    <location>
        <begin position="570"/>
        <end position="625"/>
    </location>
</feature>
<keyword evidence="3" id="KW-1185">Reference proteome</keyword>
<organism evidence="2 3">
    <name type="scientific">Blyttiomyces helicus</name>
    <dbReference type="NCBI Taxonomy" id="388810"/>
    <lineage>
        <taxon>Eukaryota</taxon>
        <taxon>Fungi</taxon>
        <taxon>Fungi incertae sedis</taxon>
        <taxon>Chytridiomycota</taxon>
        <taxon>Chytridiomycota incertae sedis</taxon>
        <taxon>Chytridiomycetes</taxon>
        <taxon>Chytridiomycetes incertae sedis</taxon>
        <taxon>Blyttiomyces</taxon>
    </lineage>
</organism>
<feature type="compositionally biased region" description="Gly residues" evidence="1">
    <location>
        <begin position="182"/>
        <end position="199"/>
    </location>
</feature>
<dbReference type="AlphaFoldDB" id="A0A4P9WKL0"/>
<feature type="compositionally biased region" description="Low complexity" evidence="1">
    <location>
        <begin position="574"/>
        <end position="594"/>
    </location>
</feature>
<sequence>MTDLQSSGPAATRYLFLTAPPPLTSTLAPTVQSLSSSAPTYRPPFEALPLSHPQRRGSSARTRTPAPPQPSAVVNMSATGPRRYPPSELTGRRIEPCARGPPFASATVYPSPVPTPSSHDRDSNPRRARVRDRERTSSRRRRRRRGGGGGGDPDEENEDDVLEDDDDDDDDGPADFSEVIKGPGGVGSGSAGDGVGGGSSPSDPYEHFFDDITGWEEDGGDRAVASALGLLGGVAYRYLACDFGDGVSTGPESESSPRKRLSRSAPALTWRKRGGTRVSALPSTVGTGDVETEEGEDARVEFDGEDGGVGIGLGEEEGGREEDQGGNSEDEEKCADEVGLTKGRDGGTARDVVGSGSQPRVEIAGKVESNPTSLPRRCKTATPAIHPDEPSTPRPSTSEMDPAHTSNPSNQKPPKSRPPSSFPRVWDDYAPKDTPRRASSPSPPPPPSTPPPSPPEATPHPLARHLRLRADQLPAEIPPGFAHPDTIATIRKRLLSTASSRKTSATVKGLGSSPSISSAVIMGRRYFRSGTDPPKTPAGARSRPGSASLTATTTMTTAAAAAAWTPYDSSDPLAGTTSSPTSGSPNHGPNGSASDPIPPDTLPPLRGTRASSAGPPQPVPPAHAPAAADVIAPDLSTARSSLSIKSPATTLSRWETSSAVGGGPASLSKWYVGKGAPIPRSATLDRFVAGVSSRARRATIVGDFALVGPSSPAAARPRVDPGWEEKLAGVRSFKTQINELHRLSPASGKLYLAQHSGATIFLPRLPHLLDMVQLVFPTRQMQPVTGCPEQDWVLIDLQGSLEVSAAENCAGLPLGEIDFAENVSAPAGKNAQSFPHMALHPFEPISVFSPPALTFDLHPPIPGPPSIIPSPGHRNPPRRPP</sequence>
<feature type="compositionally biased region" description="Acidic residues" evidence="1">
    <location>
        <begin position="152"/>
        <end position="173"/>
    </location>
</feature>
<feature type="compositionally biased region" description="Low complexity" evidence="1">
    <location>
        <begin position="406"/>
        <end position="415"/>
    </location>
</feature>
<feature type="region of interest" description="Disordered" evidence="1">
    <location>
        <begin position="527"/>
        <end position="548"/>
    </location>
</feature>
<dbReference type="Proteomes" id="UP000269721">
    <property type="component" value="Unassembled WGS sequence"/>
</dbReference>
<evidence type="ECO:0000313" key="2">
    <source>
        <dbReference type="EMBL" id="RKO92665.1"/>
    </source>
</evidence>
<feature type="compositionally biased region" description="Pro residues" evidence="1">
    <location>
        <begin position="441"/>
        <end position="458"/>
    </location>
</feature>
<gene>
    <name evidence="2" type="ORF">BDK51DRAFT_41559</name>
</gene>
<feature type="compositionally biased region" description="Basic and acidic residues" evidence="1">
    <location>
        <begin position="425"/>
        <end position="436"/>
    </location>
</feature>
<evidence type="ECO:0000256" key="1">
    <source>
        <dbReference type="SAM" id="MobiDB-lite"/>
    </source>
</evidence>
<name>A0A4P9WKL0_9FUNG</name>
<dbReference type="OrthoDB" id="121932at2759"/>